<name>A0A5C5XBG7_9PLAN</name>
<dbReference type="Pfam" id="PF03372">
    <property type="entry name" value="Exo_endo_phos"/>
    <property type="match status" value="1"/>
</dbReference>
<keyword evidence="1" id="KW-0472">Membrane</keyword>
<keyword evidence="3" id="KW-0378">Hydrolase</keyword>
<accession>A0A5C5XBG7</accession>
<dbReference type="SUPFAM" id="SSF56219">
    <property type="entry name" value="DNase I-like"/>
    <property type="match status" value="1"/>
</dbReference>
<dbReference type="GO" id="GO:0004527">
    <property type="term" value="F:exonuclease activity"/>
    <property type="evidence" value="ECO:0007669"/>
    <property type="project" value="UniProtKB-KW"/>
</dbReference>
<feature type="transmembrane region" description="Helical" evidence="1">
    <location>
        <begin position="75"/>
        <end position="91"/>
    </location>
</feature>
<reference evidence="3 4" key="1">
    <citation type="submission" date="2019-02" db="EMBL/GenBank/DDBJ databases">
        <title>Deep-cultivation of Planctomycetes and their phenomic and genomic characterization uncovers novel biology.</title>
        <authorList>
            <person name="Wiegand S."/>
            <person name="Jogler M."/>
            <person name="Boedeker C."/>
            <person name="Pinto D."/>
            <person name="Vollmers J."/>
            <person name="Rivas-Marin E."/>
            <person name="Kohn T."/>
            <person name="Peeters S.H."/>
            <person name="Heuer A."/>
            <person name="Rast P."/>
            <person name="Oberbeckmann S."/>
            <person name="Bunk B."/>
            <person name="Jeske O."/>
            <person name="Meyerdierks A."/>
            <person name="Storesund J.E."/>
            <person name="Kallscheuer N."/>
            <person name="Luecker S."/>
            <person name="Lage O.M."/>
            <person name="Pohl T."/>
            <person name="Merkel B.J."/>
            <person name="Hornburger P."/>
            <person name="Mueller R.-W."/>
            <person name="Bruemmer F."/>
            <person name="Labrenz M."/>
            <person name="Spormann A.M."/>
            <person name="Op Den Camp H."/>
            <person name="Overmann J."/>
            <person name="Amann R."/>
            <person name="Jetten M.S.M."/>
            <person name="Mascher T."/>
            <person name="Medema M.H."/>
            <person name="Devos D.P."/>
            <person name="Kaster A.-K."/>
            <person name="Ovreas L."/>
            <person name="Rohde M."/>
            <person name="Galperin M.Y."/>
            <person name="Jogler C."/>
        </authorList>
    </citation>
    <scope>NUCLEOTIDE SEQUENCE [LARGE SCALE GENOMIC DNA]</scope>
    <source>
        <strain evidence="3 4">Pan54</strain>
    </source>
</reference>
<organism evidence="3 4">
    <name type="scientific">Rubinisphaera italica</name>
    <dbReference type="NCBI Taxonomy" id="2527969"/>
    <lineage>
        <taxon>Bacteria</taxon>
        <taxon>Pseudomonadati</taxon>
        <taxon>Planctomycetota</taxon>
        <taxon>Planctomycetia</taxon>
        <taxon>Planctomycetales</taxon>
        <taxon>Planctomycetaceae</taxon>
        <taxon>Rubinisphaera</taxon>
    </lineage>
</organism>
<evidence type="ECO:0000259" key="2">
    <source>
        <dbReference type="Pfam" id="PF03372"/>
    </source>
</evidence>
<protein>
    <submittedName>
        <fullName evidence="3">Endonuclease/Exonuclease/phosphatase family protein</fullName>
    </submittedName>
</protein>
<sequence>MEESADPQLKELVRKPVRWFFWTAMILSISYSIAVSIPYGLRPDAWLALTVFPVWVWTAPPVLIVLMIGLFSGRRYLLVTFPLLLVTYIASDTPTAFLREIIHNAPPTVRLSGDQSLRIISHNCHHLPSSLLALKKYDPDIVLIQETLKTIELEEARIHLFGDAGFSLRGSDLSILSRYPLTQISLDNNYQNYCMAARTSIPTQNGAESILLVPVHLYSPPFRYELWQSDCWQSYTQHRIAQKEQFNAIMDSLPDFNVSDNVIIGGDFNATAGDHIFERLPAFMRESFQEAGVGWGCSFPSKYPVVRIDQLWTTPRMKPVRCHTVDSESSDHRVVIVDYELIPDWLQQ</sequence>
<dbReference type="InterPro" id="IPR036691">
    <property type="entry name" value="Endo/exonu/phosph_ase_sf"/>
</dbReference>
<dbReference type="Proteomes" id="UP000316095">
    <property type="component" value="Unassembled WGS sequence"/>
</dbReference>
<evidence type="ECO:0000313" key="4">
    <source>
        <dbReference type="Proteomes" id="UP000316095"/>
    </source>
</evidence>
<comment type="caution">
    <text evidence="3">The sequence shown here is derived from an EMBL/GenBank/DDBJ whole genome shotgun (WGS) entry which is preliminary data.</text>
</comment>
<dbReference type="GO" id="GO:0004519">
    <property type="term" value="F:endonuclease activity"/>
    <property type="evidence" value="ECO:0007669"/>
    <property type="project" value="UniProtKB-KW"/>
</dbReference>
<dbReference type="EMBL" id="SJPG01000001">
    <property type="protein sequence ID" value="TWT60128.1"/>
    <property type="molecule type" value="Genomic_DNA"/>
</dbReference>
<keyword evidence="4" id="KW-1185">Reference proteome</keyword>
<dbReference type="OrthoDB" id="214482at2"/>
<keyword evidence="1" id="KW-1133">Transmembrane helix</keyword>
<keyword evidence="3" id="KW-0540">Nuclease</keyword>
<keyword evidence="3" id="KW-0269">Exonuclease</keyword>
<keyword evidence="1" id="KW-0812">Transmembrane</keyword>
<dbReference type="Gene3D" id="3.60.10.10">
    <property type="entry name" value="Endonuclease/exonuclease/phosphatase"/>
    <property type="match status" value="1"/>
</dbReference>
<gene>
    <name evidence="3" type="ORF">Pan54_08420</name>
</gene>
<proteinExistence type="predicted"/>
<dbReference type="AlphaFoldDB" id="A0A5C5XBG7"/>
<dbReference type="InterPro" id="IPR005135">
    <property type="entry name" value="Endo/exonuclease/phosphatase"/>
</dbReference>
<feature type="transmembrane region" description="Helical" evidence="1">
    <location>
        <begin position="19"/>
        <end position="39"/>
    </location>
</feature>
<evidence type="ECO:0000313" key="3">
    <source>
        <dbReference type="EMBL" id="TWT60128.1"/>
    </source>
</evidence>
<evidence type="ECO:0000256" key="1">
    <source>
        <dbReference type="SAM" id="Phobius"/>
    </source>
</evidence>
<feature type="domain" description="Endonuclease/exonuclease/phosphatase" evidence="2">
    <location>
        <begin position="133"/>
        <end position="332"/>
    </location>
</feature>
<feature type="transmembrane region" description="Helical" evidence="1">
    <location>
        <begin position="45"/>
        <end position="68"/>
    </location>
</feature>
<keyword evidence="3" id="KW-0255">Endonuclease</keyword>